<keyword evidence="6" id="KW-1185">Reference proteome</keyword>
<evidence type="ECO:0000256" key="1">
    <source>
        <dbReference type="SAM" id="Phobius"/>
    </source>
</evidence>
<keyword evidence="2" id="KW-0732">Signal</keyword>
<dbReference type="EMBL" id="JAGGJX010000001">
    <property type="protein sequence ID" value="MBP1854387.1"/>
    <property type="molecule type" value="Genomic_DNA"/>
</dbReference>
<dbReference type="Pfam" id="PF06030">
    <property type="entry name" value="WxLIP_PGBD"/>
    <property type="match status" value="1"/>
</dbReference>
<sequence length="340" mass="38644">MKKKLTSIISSFLVVFMMFTNTSYSAELNFSVYTVIPENQIDKSKTYYNLLVKPNNEQVLKMVLKNTTDKDRVINVSINSATTNTNGVIDYGENNIKNDPTLKYDMSEIVSVPSEITVPKHGEYTLEMNVKTPIEVFDGVLAGGIQLQEKETEANKDKKSMITNKYNYVVGILLFENIDQVIDPDLKLHKVMPTQDNARNVISSNLQNITPTFVKNMSVHTKVYKKDDKNKNVMYSSDSEDMQMAPNSNFNYLTRLEGKKLKPGVYILNLVATSEKNKWEFNEEFVIKGDVANKLNSSDVSIDDSFNWIYILVGVLVFVIILLIGLLIKLLNKKKKMSDL</sequence>
<feature type="chain" id="PRO_5045836637" description="DUF3324 domain-containing protein" evidence="2">
    <location>
        <begin position="26"/>
        <end position="340"/>
    </location>
</feature>
<evidence type="ECO:0000313" key="5">
    <source>
        <dbReference type="EMBL" id="MBP1854387.1"/>
    </source>
</evidence>
<protein>
    <recommendedName>
        <fullName evidence="7">DUF3324 domain-containing protein</fullName>
    </recommendedName>
</protein>
<dbReference type="RefSeq" id="WP_209455915.1">
    <property type="nucleotide sequence ID" value="NZ_JAGGJX010000001.1"/>
</dbReference>
<evidence type="ECO:0000259" key="4">
    <source>
        <dbReference type="Pfam" id="PF11797"/>
    </source>
</evidence>
<evidence type="ECO:0000259" key="3">
    <source>
        <dbReference type="Pfam" id="PF06030"/>
    </source>
</evidence>
<keyword evidence="1" id="KW-1133">Transmembrane helix</keyword>
<feature type="domain" description="WxL Interacting Protein host binding" evidence="4">
    <location>
        <begin position="158"/>
        <end position="296"/>
    </location>
</feature>
<keyword evidence="1" id="KW-0812">Transmembrane</keyword>
<proteinExistence type="predicted"/>
<keyword evidence="1" id="KW-0472">Membrane</keyword>
<feature type="transmembrane region" description="Helical" evidence="1">
    <location>
        <begin position="308"/>
        <end position="328"/>
    </location>
</feature>
<name>A0ABS4E8Y4_9FIRM</name>
<dbReference type="InterPro" id="IPR021759">
    <property type="entry name" value="WxLIP_HBD"/>
</dbReference>
<evidence type="ECO:0000313" key="6">
    <source>
        <dbReference type="Proteomes" id="UP000767291"/>
    </source>
</evidence>
<evidence type="ECO:0008006" key="7">
    <source>
        <dbReference type="Google" id="ProtNLM"/>
    </source>
</evidence>
<reference evidence="5 6" key="1">
    <citation type="submission" date="2021-03" db="EMBL/GenBank/DDBJ databases">
        <title>Genomic Encyclopedia of Type Strains, Phase IV (KMG-IV): sequencing the most valuable type-strain genomes for metagenomic binning, comparative biology and taxonomic classification.</title>
        <authorList>
            <person name="Goeker M."/>
        </authorList>
    </citation>
    <scope>NUCLEOTIDE SEQUENCE [LARGE SCALE GENOMIC DNA]</scope>
    <source>
        <strain evidence="5 6">DSM 1289</strain>
    </source>
</reference>
<comment type="caution">
    <text evidence="5">The sequence shown here is derived from an EMBL/GenBank/DDBJ whole genome shotgun (WGS) entry which is preliminary data.</text>
</comment>
<feature type="signal peptide" evidence="2">
    <location>
        <begin position="1"/>
        <end position="25"/>
    </location>
</feature>
<dbReference type="InterPro" id="IPR010317">
    <property type="entry name" value="WxLIP_PGBD"/>
</dbReference>
<feature type="domain" description="WxL Interacting Protein peptidoglycan binding" evidence="3">
    <location>
        <begin position="30"/>
        <end position="148"/>
    </location>
</feature>
<dbReference type="Proteomes" id="UP000767291">
    <property type="component" value="Unassembled WGS sequence"/>
</dbReference>
<evidence type="ECO:0000256" key="2">
    <source>
        <dbReference type="SAM" id="SignalP"/>
    </source>
</evidence>
<gene>
    <name evidence="5" type="ORF">J2Z43_000777</name>
</gene>
<dbReference type="Pfam" id="PF11797">
    <property type="entry name" value="WxLIP_HBD"/>
    <property type="match status" value="1"/>
</dbReference>
<accession>A0ABS4E8Y4</accession>
<organism evidence="5 6">
    <name type="scientific">Metaclostridioides mangenotii</name>
    <dbReference type="NCBI Taxonomy" id="1540"/>
    <lineage>
        <taxon>Bacteria</taxon>
        <taxon>Bacillati</taxon>
        <taxon>Bacillota</taxon>
        <taxon>Clostridia</taxon>
        <taxon>Peptostreptococcales</taxon>
        <taxon>Peptostreptococcaceae</taxon>
        <taxon>Metaclostridioides</taxon>
    </lineage>
</organism>